<dbReference type="Proteomes" id="UP001057402">
    <property type="component" value="Chromosome 11"/>
</dbReference>
<accession>A0ACB9LIQ8</accession>
<dbReference type="EMBL" id="CM042890">
    <property type="protein sequence ID" value="KAI4311062.1"/>
    <property type="molecule type" value="Genomic_DNA"/>
</dbReference>
<sequence length="359" mass="38793">MVVASHTQECLNQPPSEKATTLQLPVIDLSCADRSATSRLIVEACEKYGFFKVVNHGVPFDAITRLEEESLRFFSRTGPEKQRVGAPNPFGYGFKNIGFNGDLGEVEYLMMDGSGGSSSPDDETLECIPPDHRPDNLRSAARAYVEVVRGVACEILDLITLTEELLGAPSLGGMIRAEGNDSVLRINFYPANGGGSADVRPAASRAGGGDDVGLGFGEHTDPQVLTVLTSNDVGGLQVWVRQEAGDGDGDGDGGGSGRGWWTAVPPDPTALWVNVGDLLQAITNGRFESVRHRVVLTTSSKPRMSVAFFGAPPLDTLISSPNQLHHQPVYRPFTWSEYKTATYSRKLGDSRLHLFRRCE</sequence>
<comment type="caution">
    <text evidence="1">The sequence shown here is derived from an EMBL/GenBank/DDBJ whole genome shotgun (WGS) entry which is preliminary data.</text>
</comment>
<evidence type="ECO:0000313" key="2">
    <source>
        <dbReference type="Proteomes" id="UP001057402"/>
    </source>
</evidence>
<reference evidence="2" key="1">
    <citation type="journal article" date="2023" name="Front. Plant Sci.">
        <title>Chromosomal-level genome assembly of Melastoma candidum provides insights into trichome evolution.</title>
        <authorList>
            <person name="Zhong Y."/>
            <person name="Wu W."/>
            <person name="Sun C."/>
            <person name="Zou P."/>
            <person name="Liu Y."/>
            <person name="Dai S."/>
            <person name="Zhou R."/>
        </authorList>
    </citation>
    <scope>NUCLEOTIDE SEQUENCE [LARGE SCALE GENOMIC DNA]</scope>
</reference>
<keyword evidence="2" id="KW-1185">Reference proteome</keyword>
<name>A0ACB9LIQ8_9MYRT</name>
<organism evidence="1 2">
    <name type="scientific">Melastoma candidum</name>
    <dbReference type="NCBI Taxonomy" id="119954"/>
    <lineage>
        <taxon>Eukaryota</taxon>
        <taxon>Viridiplantae</taxon>
        <taxon>Streptophyta</taxon>
        <taxon>Embryophyta</taxon>
        <taxon>Tracheophyta</taxon>
        <taxon>Spermatophyta</taxon>
        <taxon>Magnoliopsida</taxon>
        <taxon>eudicotyledons</taxon>
        <taxon>Gunneridae</taxon>
        <taxon>Pentapetalae</taxon>
        <taxon>rosids</taxon>
        <taxon>malvids</taxon>
        <taxon>Myrtales</taxon>
        <taxon>Melastomataceae</taxon>
        <taxon>Melastomatoideae</taxon>
        <taxon>Melastomateae</taxon>
        <taxon>Melastoma</taxon>
    </lineage>
</organism>
<proteinExistence type="predicted"/>
<evidence type="ECO:0000313" key="1">
    <source>
        <dbReference type="EMBL" id="KAI4311062.1"/>
    </source>
</evidence>
<gene>
    <name evidence="1" type="ORF">MLD38_035998</name>
</gene>
<protein>
    <submittedName>
        <fullName evidence="1">Uncharacterized protein</fullName>
    </submittedName>
</protein>